<evidence type="ECO:0000256" key="3">
    <source>
        <dbReference type="ARBA" id="ARBA00022448"/>
    </source>
</evidence>
<gene>
    <name evidence="7" type="ORF">RHP51_02490</name>
</gene>
<keyword evidence="3" id="KW-0813">Transport</keyword>
<evidence type="ECO:0000256" key="4">
    <source>
        <dbReference type="ARBA" id="ARBA00022519"/>
    </source>
</evidence>
<feature type="transmembrane region" description="Helical" evidence="5">
    <location>
        <begin position="87"/>
        <end position="104"/>
    </location>
</feature>
<feature type="transmembrane region" description="Helical" evidence="5">
    <location>
        <begin position="140"/>
        <end position="162"/>
    </location>
</feature>
<keyword evidence="5" id="KW-0812">Transmembrane</keyword>
<comment type="similarity">
    <text evidence="2">Belongs to the ABC-2 integral membrane protein family.</text>
</comment>
<reference evidence="7 8" key="1">
    <citation type="submission" date="2023-09" db="EMBL/GenBank/DDBJ databases">
        <title>Thalassobella suaedae gen. nov., sp. nov., a marine bacterium of the family Flavobacteriaceae isolated from a halophyte Suaeda japonica.</title>
        <authorList>
            <person name="Lee S.Y."/>
            <person name="Hwang C.Y."/>
        </authorList>
    </citation>
    <scope>NUCLEOTIDE SEQUENCE [LARGE SCALE GENOMIC DNA]</scope>
    <source>
        <strain evidence="7 8">HL-DH14</strain>
    </source>
</reference>
<keyword evidence="5" id="KW-0472">Membrane</keyword>
<feature type="transmembrane region" description="Helical" evidence="5">
    <location>
        <begin position="168"/>
        <end position="193"/>
    </location>
</feature>
<organism evidence="7 8">
    <name type="scientific">Thalassobellus suaedae</name>
    <dbReference type="NCBI Taxonomy" id="3074124"/>
    <lineage>
        <taxon>Bacteria</taxon>
        <taxon>Pseudomonadati</taxon>
        <taxon>Bacteroidota</taxon>
        <taxon>Flavobacteriia</taxon>
        <taxon>Flavobacteriales</taxon>
        <taxon>Flavobacteriaceae</taxon>
        <taxon>Thalassobellus</taxon>
    </lineage>
</organism>
<dbReference type="PANTHER" id="PTHR30413">
    <property type="entry name" value="INNER MEMBRANE TRANSPORT PERMEASE"/>
    <property type="match status" value="1"/>
</dbReference>
<dbReference type="RefSeq" id="WP_415866040.1">
    <property type="nucleotide sequence ID" value="NZ_CP134537.1"/>
</dbReference>
<evidence type="ECO:0000313" key="7">
    <source>
        <dbReference type="EMBL" id="WNH09615.1"/>
    </source>
</evidence>
<feature type="transmembrane region" description="Helical" evidence="5">
    <location>
        <begin position="55"/>
        <end position="75"/>
    </location>
</feature>
<evidence type="ECO:0000313" key="8">
    <source>
        <dbReference type="Proteomes" id="UP001302806"/>
    </source>
</evidence>
<protein>
    <submittedName>
        <fullName evidence="7">ABC transporter permease</fullName>
    </submittedName>
</protein>
<feature type="domain" description="ABC transmembrane type-2" evidence="6">
    <location>
        <begin position="56"/>
        <end position="276"/>
    </location>
</feature>
<evidence type="ECO:0000256" key="1">
    <source>
        <dbReference type="ARBA" id="ARBA00004429"/>
    </source>
</evidence>
<feature type="transmembrane region" description="Helical" evidence="5">
    <location>
        <begin position="251"/>
        <end position="273"/>
    </location>
</feature>
<comment type="subcellular location">
    <subcellularLocation>
        <location evidence="1">Cell inner membrane</location>
        <topology evidence="1">Multi-pass membrane protein</topology>
    </subcellularLocation>
</comment>
<dbReference type="Proteomes" id="UP001302806">
    <property type="component" value="Chromosome"/>
</dbReference>
<dbReference type="EMBL" id="CP134537">
    <property type="protein sequence ID" value="WNH09615.1"/>
    <property type="molecule type" value="Genomic_DNA"/>
</dbReference>
<dbReference type="InterPro" id="IPR047817">
    <property type="entry name" value="ABC2_TM_bact-type"/>
</dbReference>
<dbReference type="PANTHER" id="PTHR30413:SF8">
    <property type="entry name" value="TRANSPORT PERMEASE PROTEIN"/>
    <property type="match status" value="1"/>
</dbReference>
<feature type="transmembrane region" description="Helical" evidence="5">
    <location>
        <begin position="200"/>
        <end position="218"/>
    </location>
</feature>
<name>A0ABY9XUN5_9FLAO</name>
<evidence type="ECO:0000256" key="5">
    <source>
        <dbReference type="SAM" id="Phobius"/>
    </source>
</evidence>
<evidence type="ECO:0000256" key="2">
    <source>
        <dbReference type="ARBA" id="ARBA00007783"/>
    </source>
</evidence>
<keyword evidence="4" id="KW-1003">Cell membrane</keyword>
<sequence>MSRESMPLETRIYQKENNLNLGKLLKESAKDLVGSHFLAKQLAIRDIKSQYRQSYLGIVWAFVTPITSALVWIFLNLSGTIKLSDTGVPYAVYVFSGTLIWSIITEAINSPTSNTKAARGIISKINFPKEALVLSGIYKLLFNSSIKIGLLVILIFAFGIGFHGSLLLFPIAILTAILFGTTVGLFITPIALIYNDVSKIISMGLSLLMYITPVVYAIPKAGVMKTVMEINPFTALILTARNLALGNTPEYWVYFCTILLVSAALFLIGLVFYRISIPIIVERLSA</sequence>
<accession>A0ABY9XUN5</accession>
<keyword evidence="5" id="KW-1133">Transmembrane helix</keyword>
<evidence type="ECO:0000259" key="6">
    <source>
        <dbReference type="PROSITE" id="PS51012"/>
    </source>
</evidence>
<keyword evidence="4" id="KW-0997">Cell inner membrane</keyword>
<proteinExistence type="inferred from homology"/>
<dbReference type="PROSITE" id="PS51012">
    <property type="entry name" value="ABC_TM2"/>
    <property type="match status" value="1"/>
</dbReference>